<dbReference type="AlphaFoldDB" id="A0A6I8UXS0"/>
<keyword evidence="3 5" id="KW-0175">Coiled coil</keyword>
<dbReference type="Proteomes" id="UP000001819">
    <property type="component" value="Chromosome 4"/>
</dbReference>
<keyword evidence="4" id="KW-0137">Centromere</keyword>
<accession>A0A6I8UXS0</accession>
<dbReference type="FunCoup" id="A0A6I8UXS0">
    <property type="interactions" value="6"/>
</dbReference>
<evidence type="ECO:0000256" key="5">
    <source>
        <dbReference type="SAM" id="Coils"/>
    </source>
</evidence>
<dbReference type="RefSeq" id="XP_002132849.3">
    <property type="nucleotide sequence ID" value="XM_002132813.3"/>
</dbReference>
<dbReference type="InterPro" id="IPR005550">
    <property type="entry name" value="Kinetochore_Ndc80"/>
</dbReference>
<evidence type="ECO:0000256" key="1">
    <source>
        <dbReference type="ARBA" id="ARBA00004584"/>
    </source>
</evidence>
<dbReference type="GO" id="GO:0031262">
    <property type="term" value="C:Ndc80 complex"/>
    <property type="evidence" value="ECO:0007669"/>
    <property type="project" value="InterPro"/>
</dbReference>
<evidence type="ECO:0000313" key="7">
    <source>
        <dbReference type="Proteomes" id="UP000001819"/>
    </source>
</evidence>
<feature type="region of interest" description="Disordered" evidence="6">
    <location>
        <begin position="157"/>
        <end position="176"/>
    </location>
</feature>
<keyword evidence="2" id="KW-0158">Chromosome</keyword>
<sequence length="596" mass="68767">MDVPKTSADLLDIPRTPDMRSSPGRFALISEPRPLRTKELLERQRQANHTASCSASKVGQQKTPGMRSTTESPIFLEPIPLRTKELLERQRQASSASRAARTPSSACGNMTDRDIPRTPEMRCPSIAVIPCSEPQPVRTKELLERWRRVDERERCHRPASASRIGRQNHKSPIPGITTNRLLVPSIGFSYPKQQLLPHTSTSASPHITKLGITKRRLEFRHDQGKESVGPKLKRLTAYLQHELGGWGSSTEQRLRQMTIADFVSIVRHLLPLSGATVGSMSKACYAEQLIEALQQLKYPKKVNRTWLLMPGTQHVIGHVLDLLDFLLDFAVGTKRDAICVFPFVGDSLDDEKTFVLIARDYHLWQGEENSLQLEQHKRNELLRECCNSNDIAALQQELEALQLELKEELKLNTVTDQQQLVQKDRLQQELTNCQDELKSLLAESSDYERKFSHLCTETWRKKKILQSLQDRVRSQRCSYQDYARLLDLQAERSDELQVYRRRQQDIFERLSIAKLRWKRSRRDLMNSIEAFNVKMRNIEYSLVFKGSCPKSLQLPLYPSMEEIQERLEKLKQWRHRMDSTVVKTGCFRKPLGEIKS</sequence>
<evidence type="ECO:0000256" key="2">
    <source>
        <dbReference type="ARBA" id="ARBA00022454"/>
    </source>
</evidence>
<dbReference type="InParanoid" id="A0A6I8UXS0"/>
<evidence type="ECO:0000256" key="3">
    <source>
        <dbReference type="ARBA" id="ARBA00023054"/>
    </source>
</evidence>
<feature type="coiled-coil region" evidence="5">
    <location>
        <begin position="391"/>
        <end position="450"/>
    </location>
</feature>
<feature type="compositionally biased region" description="Basic and acidic residues" evidence="6">
    <location>
        <begin position="33"/>
        <end position="45"/>
    </location>
</feature>
<dbReference type="PANTHER" id="PTHR10643:SF2">
    <property type="entry name" value="KINETOCHORE PROTEIN NDC80 HOMOLOG"/>
    <property type="match status" value="1"/>
</dbReference>
<dbReference type="Gene3D" id="1.10.418.30">
    <property type="entry name" value="Ncd80 complex, Ncd80 subunit"/>
    <property type="match status" value="1"/>
</dbReference>
<comment type="subcellular location">
    <subcellularLocation>
        <location evidence="1">Chromosome</location>
        <location evidence="1">Centromere</location>
    </subcellularLocation>
</comment>
<protein>
    <submittedName>
        <fullName evidence="8">Kinetochore and Eb1-associated basic protein isoform X1</fullName>
    </submittedName>
</protein>
<dbReference type="InterPro" id="IPR038273">
    <property type="entry name" value="Ndc80_sf"/>
</dbReference>
<feature type="region of interest" description="Disordered" evidence="6">
    <location>
        <begin position="89"/>
        <end position="118"/>
    </location>
</feature>
<name>A0A6I8UXS0_DROPS</name>
<gene>
    <name evidence="8" type="primary">Kebab</name>
</gene>
<dbReference type="PANTHER" id="PTHR10643">
    <property type="entry name" value="KINETOCHORE PROTEIN NDC80"/>
    <property type="match status" value="1"/>
</dbReference>
<dbReference type="GO" id="GO:0051315">
    <property type="term" value="P:attachment of mitotic spindle microtubules to kinetochore"/>
    <property type="evidence" value="ECO:0007669"/>
    <property type="project" value="InterPro"/>
</dbReference>
<feature type="compositionally biased region" description="Polar residues" evidence="6">
    <location>
        <begin position="47"/>
        <end position="71"/>
    </location>
</feature>
<reference evidence="8" key="1">
    <citation type="submission" date="2025-08" db="UniProtKB">
        <authorList>
            <consortium name="RefSeq"/>
        </authorList>
    </citation>
    <scope>IDENTIFICATION</scope>
    <source>
        <strain evidence="8">MV-25-SWS-2005</strain>
        <tissue evidence="8">Whole body</tissue>
    </source>
</reference>
<organism evidence="7 8">
    <name type="scientific">Drosophila pseudoobscura pseudoobscura</name>
    <name type="common">Fruit fly</name>
    <dbReference type="NCBI Taxonomy" id="46245"/>
    <lineage>
        <taxon>Eukaryota</taxon>
        <taxon>Metazoa</taxon>
        <taxon>Ecdysozoa</taxon>
        <taxon>Arthropoda</taxon>
        <taxon>Hexapoda</taxon>
        <taxon>Insecta</taxon>
        <taxon>Pterygota</taxon>
        <taxon>Neoptera</taxon>
        <taxon>Endopterygota</taxon>
        <taxon>Diptera</taxon>
        <taxon>Brachycera</taxon>
        <taxon>Muscomorpha</taxon>
        <taxon>Ephydroidea</taxon>
        <taxon>Drosophilidae</taxon>
        <taxon>Drosophila</taxon>
        <taxon>Sophophora</taxon>
    </lineage>
</organism>
<feature type="compositionally biased region" description="Low complexity" evidence="6">
    <location>
        <begin position="92"/>
        <end position="106"/>
    </location>
</feature>
<dbReference type="KEGG" id="dpo:6903149"/>
<evidence type="ECO:0000313" key="8">
    <source>
        <dbReference type="RefSeq" id="XP_002132849.3"/>
    </source>
</evidence>
<feature type="region of interest" description="Disordered" evidence="6">
    <location>
        <begin position="1"/>
        <end position="71"/>
    </location>
</feature>
<evidence type="ECO:0000256" key="6">
    <source>
        <dbReference type="SAM" id="MobiDB-lite"/>
    </source>
</evidence>
<keyword evidence="7" id="KW-1185">Reference proteome</keyword>
<evidence type="ECO:0000256" key="4">
    <source>
        <dbReference type="ARBA" id="ARBA00023328"/>
    </source>
</evidence>
<proteinExistence type="predicted"/>